<evidence type="ECO:0000313" key="4">
    <source>
        <dbReference type="Proteomes" id="UP001209878"/>
    </source>
</evidence>
<dbReference type="EMBL" id="JAODUO010000099">
    <property type="protein sequence ID" value="KAK2189692.1"/>
    <property type="molecule type" value="Genomic_DNA"/>
</dbReference>
<feature type="chain" id="PRO_5041909974" description="TNFR-Cys domain-containing protein" evidence="2">
    <location>
        <begin position="25"/>
        <end position="239"/>
    </location>
</feature>
<feature type="region of interest" description="Disordered" evidence="1">
    <location>
        <begin position="217"/>
        <end position="239"/>
    </location>
</feature>
<evidence type="ECO:0000256" key="1">
    <source>
        <dbReference type="SAM" id="MobiDB-lite"/>
    </source>
</evidence>
<accession>A0AAD9P7Z1</accession>
<feature type="signal peptide" evidence="2">
    <location>
        <begin position="1"/>
        <end position="24"/>
    </location>
</feature>
<dbReference type="AlphaFoldDB" id="A0AAD9P7Z1"/>
<organism evidence="3 4">
    <name type="scientific">Ridgeia piscesae</name>
    <name type="common">Tubeworm</name>
    <dbReference type="NCBI Taxonomy" id="27915"/>
    <lineage>
        <taxon>Eukaryota</taxon>
        <taxon>Metazoa</taxon>
        <taxon>Spiralia</taxon>
        <taxon>Lophotrochozoa</taxon>
        <taxon>Annelida</taxon>
        <taxon>Polychaeta</taxon>
        <taxon>Sedentaria</taxon>
        <taxon>Canalipalpata</taxon>
        <taxon>Sabellida</taxon>
        <taxon>Siboglinidae</taxon>
        <taxon>Ridgeia</taxon>
    </lineage>
</organism>
<gene>
    <name evidence="3" type="ORF">NP493_99g01009</name>
</gene>
<protein>
    <recommendedName>
        <fullName evidence="5">TNFR-Cys domain-containing protein</fullName>
    </recommendedName>
</protein>
<dbReference type="Proteomes" id="UP001209878">
    <property type="component" value="Unassembled WGS sequence"/>
</dbReference>
<evidence type="ECO:0000313" key="3">
    <source>
        <dbReference type="EMBL" id="KAK2189692.1"/>
    </source>
</evidence>
<reference evidence="3" key="1">
    <citation type="journal article" date="2023" name="Mol. Biol. Evol.">
        <title>Third-Generation Sequencing Reveals the Adaptive Role of the Epigenome in Three Deep-Sea Polychaetes.</title>
        <authorList>
            <person name="Perez M."/>
            <person name="Aroh O."/>
            <person name="Sun Y."/>
            <person name="Lan Y."/>
            <person name="Juniper S.K."/>
            <person name="Young C.R."/>
            <person name="Angers B."/>
            <person name="Qian P.Y."/>
        </authorList>
    </citation>
    <scope>NUCLEOTIDE SEQUENCE</scope>
    <source>
        <strain evidence="3">R07B-5</strain>
    </source>
</reference>
<feature type="compositionally biased region" description="Polar residues" evidence="1">
    <location>
        <begin position="230"/>
        <end position="239"/>
    </location>
</feature>
<keyword evidence="4" id="KW-1185">Reference proteome</keyword>
<sequence length="239" mass="26492">MDMSSQSWVISVLVCLTFAHLTQSTRPIRYISCEYQHCDGRTQYCDKLTGSCSGCRAPCSRTTEADEKLCQTECQVLSVSSVNLTVSARSVVDVVNIECGDHQTCDGRTEYCDRLTDECVPCWAPCSRTTGPDVKLCQKRCARYLELQSTTPKLPSTTIPTGVIIHVAASKSKSEGHFKKSTNMPALQALSGTQIHVTLTRTSLPFDGQSRSLHSYKAQHQLTGRKPQYPENTWTNTRS</sequence>
<proteinExistence type="predicted"/>
<evidence type="ECO:0000256" key="2">
    <source>
        <dbReference type="SAM" id="SignalP"/>
    </source>
</evidence>
<keyword evidence="2" id="KW-0732">Signal</keyword>
<comment type="caution">
    <text evidence="3">The sequence shown here is derived from an EMBL/GenBank/DDBJ whole genome shotgun (WGS) entry which is preliminary data.</text>
</comment>
<evidence type="ECO:0008006" key="5">
    <source>
        <dbReference type="Google" id="ProtNLM"/>
    </source>
</evidence>
<name>A0AAD9P7Z1_RIDPI</name>